<organism evidence="1">
    <name type="scientific">Myoviridae sp. ctCjb12</name>
    <dbReference type="NCBI Taxonomy" id="2826631"/>
    <lineage>
        <taxon>Viruses</taxon>
        <taxon>Duplodnaviria</taxon>
        <taxon>Heunggongvirae</taxon>
        <taxon>Uroviricota</taxon>
        <taxon>Caudoviricetes</taxon>
    </lineage>
</organism>
<sequence length="162" mass="18928">MNDKERQSAADMKEARAKLLECFPGSFINSRDEFIAHPRTNQYFLLNNCKTVEDIEAKVLEWLSRPAFKTQPYSQEWRNRRFHEFMLVGVNVFLDTDFSENDMELIYTYMGCGINHGLMLAFIDHDMSMKWLREHIPTERTSGTNLEDAEDAFVITASSTKE</sequence>
<proteinExistence type="predicted"/>
<reference evidence="1" key="1">
    <citation type="journal article" date="2021" name="Proc. Natl. Acad. Sci. U.S.A.">
        <title>A Catalog of Tens of Thousands of Viruses from Human Metagenomes Reveals Hidden Associations with Chronic Diseases.</title>
        <authorList>
            <person name="Tisza M.J."/>
            <person name="Buck C.B."/>
        </authorList>
    </citation>
    <scope>NUCLEOTIDE SEQUENCE</scope>
    <source>
        <strain evidence="1">CtCjb12</strain>
    </source>
</reference>
<protein>
    <submittedName>
        <fullName evidence="1">Uncharacterized protein</fullName>
    </submittedName>
</protein>
<accession>A0A8S5MQB4</accession>
<evidence type="ECO:0000313" key="1">
    <source>
        <dbReference type="EMBL" id="DAD84505.1"/>
    </source>
</evidence>
<dbReference type="EMBL" id="BK014960">
    <property type="protein sequence ID" value="DAD84505.1"/>
    <property type="molecule type" value="Genomic_DNA"/>
</dbReference>
<name>A0A8S5MQB4_9CAUD</name>